<protein>
    <recommendedName>
        <fullName evidence="6">Arf-GAP domain-containing protein</fullName>
    </recommendedName>
</protein>
<evidence type="ECO:0000256" key="2">
    <source>
        <dbReference type="ARBA" id="ARBA00022723"/>
    </source>
</evidence>
<evidence type="ECO:0000256" key="3">
    <source>
        <dbReference type="ARBA" id="ARBA00022771"/>
    </source>
</evidence>
<dbReference type="STRING" id="745531.A0A0C3S823"/>
<feature type="compositionally biased region" description="Basic and acidic residues" evidence="5">
    <location>
        <begin position="386"/>
        <end position="397"/>
    </location>
</feature>
<proteinExistence type="predicted"/>
<dbReference type="InterPro" id="IPR001164">
    <property type="entry name" value="ArfGAP_dom"/>
</dbReference>
<dbReference type="SUPFAM" id="SSF57863">
    <property type="entry name" value="ArfGap/RecO-like zinc finger"/>
    <property type="match status" value="1"/>
</dbReference>
<dbReference type="InterPro" id="IPR038508">
    <property type="entry name" value="ArfGAP_dom_sf"/>
</dbReference>
<dbReference type="PANTHER" id="PTHR46395:SF1">
    <property type="entry name" value="ADP-RIBOSYLATION FACTOR GTPASE-ACTIVATING PROTEIN 1"/>
    <property type="match status" value="1"/>
</dbReference>
<dbReference type="GO" id="GO:0032012">
    <property type="term" value="P:regulation of ARF protein signal transduction"/>
    <property type="evidence" value="ECO:0007669"/>
    <property type="project" value="TreeGrafter"/>
</dbReference>
<evidence type="ECO:0000313" key="8">
    <source>
        <dbReference type="Proteomes" id="UP000053257"/>
    </source>
</evidence>
<dbReference type="AlphaFoldDB" id="A0A0C3S823"/>
<gene>
    <name evidence="7" type="ORF">PHLGIDRAFT_97404</name>
</gene>
<feature type="region of interest" description="Disordered" evidence="5">
    <location>
        <begin position="102"/>
        <end position="170"/>
    </location>
</feature>
<dbReference type="OrthoDB" id="983479at2759"/>
<name>A0A0C3S823_PHLG1</name>
<keyword evidence="3" id="KW-0863">Zinc-finger</keyword>
<keyword evidence="1" id="KW-0343">GTPase activation</keyword>
<evidence type="ECO:0000313" key="7">
    <source>
        <dbReference type="EMBL" id="KIP12756.1"/>
    </source>
</evidence>
<reference evidence="7 8" key="1">
    <citation type="journal article" date="2014" name="PLoS Genet.">
        <title>Analysis of the Phlebiopsis gigantea genome, transcriptome and secretome provides insight into its pioneer colonization strategies of wood.</title>
        <authorList>
            <person name="Hori C."/>
            <person name="Ishida T."/>
            <person name="Igarashi K."/>
            <person name="Samejima M."/>
            <person name="Suzuki H."/>
            <person name="Master E."/>
            <person name="Ferreira P."/>
            <person name="Ruiz-Duenas F.J."/>
            <person name="Held B."/>
            <person name="Canessa P."/>
            <person name="Larrondo L.F."/>
            <person name="Schmoll M."/>
            <person name="Druzhinina I.S."/>
            <person name="Kubicek C.P."/>
            <person name="Gaskell J.A."/>
            <person name="Kersten P."/>
            <person name="St John F."/>
            <person name="Glasner J."/>
            <person name="Sabat G."/>
            <person name="Splinter BonDurant S."/>
            <person name="Syed K."/>
            <person name="Yadav J."/>
            <person name="Mgbeahuruike A.C."/>
            <person name="Kovalchuk A."/>
            <person name="Asiegbu F.O."/>
            <person name="Lackner G."/>
            <person name="Hoffmeister D."/>
            <person name="Rencoret J."/>
            <person name="Gutierrez A."/>
            <person name="Sun H."/>
            <person name="Lindquist E."/>
            <person name="Barry K."/>
            <person name="Riley R."/>
            <person name="Grigoriev I.V."/>
            <person name="Henrissat B."/>
            <person name="Kues U."/>
            <person name="Berka R.M."/>
            <person name="Martinez A.T."/>
            <person name="Covert S.F."/>
            <person name="Blanchette R.A."/>
            <person name="Cullen D."/>
        </authorList>
    </citation>
    <scope>NUCLEOTIDE SEQUENCE [LARGE SCALE GENOMIC DNA]</scope>
    <source>
        <strain evidence="7 8">11061_1 CR5-6</strain>
    </source>
</reference>
<dbReference type="GO" id="GO:0005096">
    <property type="term" value="F:GTPase activator activity"/>
    <property type="evidence" value="ECO:0007669"/>
    <property type="project" value="UniProtKB-KW"/>
</dbReference>
<dbReference type="PANTHER" id="PTHR46395">
    <property type="entry name" value="ADP-RIBOSYLATION FACTOR GTPASE-ACTIVATING PROTEIN 1"/>
    <property type="match status" value="1"/>
</dbReference>
<dbReference type="GO" id="GO:0000139">
    <property type="term" value="C:Golgi membrane"/>
    <property type="evidence" value="ECO:0007669"/>
    <property type="project" value="TreeGrafter"/>
</dbReference>
<dbReference type="GO" id="GO:0030100">
    <property type="term" value="P:regulation of endocytosis"/>
    <property type="evidence" value="ECO:0007669"/>
    <property type="project" value="TreeGrafter"/>
</dbReference>
<feature type="compositionally biased region" description="Polar residues" evidence="5">
    <location>
        <begin position="141"/>
        <end position="168"/>
    </location>
</feature>
<dbReference type="GO" id="GO:0008270">
    <property type="term" value="F:zinc ion binding"/>
    <property type="evidence" value="ECO:0007669"/>
    <property type="project" value="UniProtKB-KW"/>
</dbReference>
<dbReference type="Pfam" id="PF01412">
    <property type="entry name" value="ArfGap"/>
    <property type="match status" value="1"/>
</dbReference>
<keyword evidence="8" id="KW-1185">Reference proteome</keyword>
<feature type="compositionally biased region" description="Polar residues" evidence="5">
    <location>
        <begin position="364"/>
        <end position="382"/>
    </location>
</feature>
<accession>A0A0C3S823</accession>
<feature type="compositionally biased region" description="Low complexity" evidence="5">
    <location>
        <begin position="107"/>
        <end position="125"/>
    </location>
</feature>
<dbReference type="Proteomes" id="UP000053257">
    <property type="component" value="Unassembled WGS sequence"/>
</dbReference>
<evidence type="ECO:0000256" key="1">
    <source>
        <dbReference type="ARBA" id="ARBA00022468"/>
    </source>
</evidence>
<dbReference type="HOGENOM" id="CLU_044516_2_2_1"/>
<feature type="compositionally biased region" description="Polar residues" evidence="5">
    <location>
        <begin position="204"/>
        <end position="218"/>
    </location>
</feature>
<feature type="region of interest" description="Disordered" evidence="5">
    <location>
        <begin position="188"/>
        <end position="220"/>
    </location>
</feature>
<evidence type="ECO:0000259" key="6">
    <source>
        <dbReference type="SMART" id="SM00105"/>
    </source>
</evidence>
<dbReference type="EMBL" id="KN840438">
    <property type="protein sequence ID" value="KIP12756.1"/>
    <property type="molecule type" value="Genomic_DNA"/>
</dbReference>
<feature type="domain" description="Arf-GAP" evidence="6">
    <location>
        <begin position="7"/>
        <end position="108"/>
    </location>
</feature>
<evidence type="ECO:0000256" key="4">
    <source>
        <dbReference type="ARBA" id="ARBA00022833"/>
    </source>
</evidence>
<feature type="region of interest" description="Disordered" evidence="5">
    <location>
        <begin position="357"/>
        <end position="397"/>
    </location>
</feature>
<evidence type="ECO:0000256" key="5">
    <source>
        <dbReference type="SAM" id="MobiDB-lite"/>
    </source>
</evidence>
<keyword evidence="4" id="KW-0862">Zinc</keyword>
<dbReference type="SMART" id="SM00105">
    <property type="entry name" value="ArfGap"/>
    <property type="match status" value="1"/>
</dbReference>
<organism evidence="7 8">
    <name type="scientific">Phlebiopsis gigantea (strain 11061_1 CR5-6)</name>
    <name type="common">White-rot fungus</name>
    <name type="synonym">Peniophora gigantea</name>
    <dbReference type="NCBI Taxonomy" id="745531"/>
    <lineage>
        <taxon>Eukaryota</taxon>
        <taxon>Fungi</taxon>
        <taxon>Dikarya</taxon>
        <taxon>Basidiomycota</taxon>
        <taxon>Agaricomycotina</taxon>
        <taxon>Agaricomycetes</taxon>
        <taxon>Polyporales</taxon>
        <taxon>Phanerochaetaceae</taxon>
        <taxon>Phlebiopsis</taxon>
    </lineage>
</organism>
<dbReference type="InterPro" id="IPR037278">
    <property type="entry name" value="ARFGAP/RecO"/>
</dbReference>
<sequence length="397" mass="42450">MDQTVARRTLQELIKNEELDNKKCVDCANLNPQWASLSFVRSVSMDTWQEEQIKRMQLGGNAPFKRFMKDYPSEGGWKEGMSPYDTYHSWAATQYREKLDAELAGKPWSPSSPSASAAPSGSTSPPNRPSSAQGLRKSRASTRNTPSRTNSPFQSSPASTPNPSSGTFPEQKAANEAYFANLGQANATRSADLPPSQGGRYQGFGSTPSSSQHPSYGLSSAAAPSVSEFQENPVAALSKGWSLFSSAVVGASRVVSENIIQPGMEKVRDPTFQASVKGYVSEAGKRAGEVGRGANSWTKHTLGVDVAESVGGVVGTVRDRVGGGPQGRGYGVIQEGPLGESSSLYQDHEEDDFFDAFESAPATGHNSVQSPTSATGLTSRGATSAKKNEDWDEWKDF</sequence>
<keyword evidence="2" id="KW-0479">Metal-binding</keyword>
<dbReference type="Gene3D" id="1.10.220.150">
    <property type="entry name" value="Arf GTPase activating protein"/>
    <property type="match status" value="1"/>
</dbReference>